<dbReference type="InterPro" id="IPR004852">
    <property type="entry name" value="Di-haem_cyt_c_peroxidsae"/>
</dbReference>
<keyword evidence="3 7" id="KW-0479">Metal-binding</keyword>
<evidence type="ECO:0000313" key="12">
    <source>
        <dbReference type="Proteomes" id="UP000649768"/>
    </source>
</evidence>
<dbReference type="PANTHER" id="PTHR30600">
    <property type="entry name" value="CYTOCHROME C PEROXIDASE-RELATED"/>
    <property type="match status" value="1"/>
</dbReference>
<feature type="domain" description="Cytochrome c" evidence="10">
    <location>
        <begin position="67"/>
        <end position="178"/>
    </location>
</feature>
<keyword evidence="12" id="KW-1185">Reference proteome</keyword>
<feature type="signal peptide" evidence="9">
    <location>
        <begin position="1"/>
        <end position="30"/>
    </location>
</feature>
<protein>
    <submittedName>
        <fullName evidence="11">Cytochrome-c peroxidase</fullName>
    </submittedName>
</protein>
<feature type="compositionally biased region" description="Low complexity" evidence="8">
    <location>
        <begin position="617"/>
        <end position="630"/>
    </location>
</feature>
<proteinExistence type="predicted"/>
<keyword evidence="11" id="KW-0575">Peroxidase</keyword>
<keyword evidence="4 9" id="KW-0732">Signal</keyword>
<dbReference type="PROSITE" id="PS51007">
    <property type="entry name" value="CYTC"/>
    <property type="match status" value="1"/>
</dbReference>
<dbReference type="InterPro" id="IPR036909">
    <property type="entry name" value="Cyt_c-like_dom_sf"/>
</dbReference>
<name>A0ABR9BFS1_9GAMM</name>
<feature type="region of interest" description="Disordered" evidence="8">
    <location>
        <begin position="611"/>
        <end position="637"/>
    </location>
</feature>
<gene>
    <name evidence="11" type="ORF">IFO68_01665</name>
</gene>
<dbReference type="EMBL" id="JACYTP010000001">
    <property type="protein sequence ID" value="MBD8511408.1"/>
    <property type="molecule type" value="Genomic_DNA"/>
</dbReference>
<evidence type="ECO:0000259" key="10">
    <source>
        <dbReference type="PROSITE" id="PS51007"/>
    </source>
</evidence>
<evidence type="ECO:0000256" key="1">
    <source>
        <dbReference type="ARBA" id="ARBA00004196"/>
    </source>
</evidence>
<evidence type="ECO:0000256" key="4">
    <source>
        <dbReference type="ARBA" id="ARBA00022729"/>
    </source>
</evidence>
<organism evidence="11 12">
    <name type="scientific">Photobacterium arenosum</name>
    <dbReference type="NCBI Taxonomy" id="2774143"/>
    <lineage>
        <taxon>Bacteria</taxon>
        <taxon>Pseudomonadati</taxon>
        <taxon>Pseudomonadota</taxon>
        <taxon>Gammaproteobacteria</taxon>
        <taxon>Vibrionales</taxon>
        <taxon>Vibrionaceae</taxon>
        <taxon>Photobacterium</taxon>
    </lineage>
</organism>
<dbReference type="GO" id="GO:0004601">
    <property type="term" value="F:peroxidase activity"/>
    <property type="evidence" value="ECO:0007669"/>
    <property type="project" value="UniProtKB-KW"/>
</dbReference>
<comment type="subcellular location">
    <subcellularLocation>
        <location evidence="1">Cell envelope</location>
    </subcellularLocation>
</comment>
<dbReference type="Gene3D" id="1.10.760.10">
    <property type="entry name" value="Cytochrome c-like domain"/>
    <property type="match status" value="2"/>
</dbReference>
<sequence length="723" mass="78642">MEKSRKAMRFGALGCTIACFSLGAVFFAQSEIPAEEPEPIESLIPEALTNLQVPLPDLTGIVRDKNIAIKLGKAFFWDQQVGSDGQACASCHFKAGADGRITNILTPGLLRVDANGNPDPDTEFGGTVPPSPMATDGFTASNQVARANITLTPDDFPFHQLVDKDDRNSAIVYSTNDSATSPGTFDGSFGTVIPRDLNEYCGDPEGSIFHTQSNLATRKVEPRNTPTVINAAFNFRNFWDGRANNIFNGTDPFGRRNEQARVMILNGRTPELARIDLNNASLASQAVGPTLSDFEMSCAGRQFADVGRRIVSLRPLAQQDIANNDSHLSDLVHPSGKGLRTSYAQLIRMAFEPQYWAARGNFVIDNSGSEPMLVSDSQGYTQTEINFSLFWGIAIMLYEAELISDDTAFDRFRGCHEPSCSPAIEPNENALSEQEKQGLMVFVDKGKCVNCHKGPEFTSAAIHLQAENQEEGLVERMIMGDNQVALYDNGFYNIGVKPTKEDLGVGAVDPWGNPLSFTRQYFDILLGNNAPDPFEVDPCTFEVPVLNDFPCNSAQQTNALRDRVIAGLERDAVDGAFKTPGLRNIALTAPYFHNGGAATLEQVVEFYNRGGNRRGSESNNNSGFGNNDSNLDPDIRPLGLTSQEQADLVAFLKTLTDERVRCAQAPFDHPSLTVSNGHLDQDSNNDNRADDILITLPAVGASGLPFSKCWANSGDLFNQGGPL</sequence>
<dbReference type="Pfam" id="PF03150">
    <property type="entry name" value="CCP_MauG"/>
    <property type="match status" value="1"/>
</dbReference>
<evidence type="ECO:0000256" key="8">
    <source>
        <dbReference type="SAM" id="MobiDB-lite"/>
    </source>
</evidence>
<dbReference type="Proteomes" id="UP000649768">
    <property type="component" value="Unassembled WGS sequence"/>
</dbReference>
<accession>A0ABR9BFS1</accession>
<evidence type="ECO:0000256" key="2">
    <source>
        <dbReference type="ARBA" id="ARBA00022617"/>
    </source>
</evidence>
<dbReference type="InterPro" id="IPR009056">
    <property type="entry name" value="Cyt_c-like_dom"/>
</dbReference>
<evidence type="ECO:0000256" key="5">
    <source>
        <dbReference type="ARBA" id="ARBA00023002"/>
    </source>
</evidence>
<evidence type="ECO:0000313" key="11">
    <source>
        <dbReference type="EMBL" id="MBD8511408.1"/>
    </source>
</evidence>
<keyword evidence="2 7" id="KW-0349">Heme</keyword>
<evidence type="ECO:0000256" key="3">
    <source>
        <dbReference type="ARBA" id="ARBA00022723"/>
    </source>
</evidence>
<keyword evidence="6 7" id="KW-0408">Iron</keyword>
<reference evidence="11 12" key="1">
    <citation type="submission" date="2020-09" db="EMBL/GenBank/DDBJ databases">
        <title>Photobacterium sp. CAU 1568 isolated from sand of Sido Beach.</title>
        <authorList>
            <person name="Kim W."/>
        </authorList>
    </citation>
    <scope>NUCLEOTIDE SEQUENCE [LARGE SCALE GENOMIC DNA]</scope>
    <source>
        <strain evidence="11 12">CAU 1568</strain>
    </source>
</reference>
<dbReference type="InterPro" id="IPR051395">
    <property type="entry name" value="Cytochrome_c_Peroxidase/MauG"/>
</dbReference>
<keyword evidence="5" id="KW-0560">Oxidoreductase</keyword>
<dbReference type="PANTHER" id="PTHR30600:SF10">
    <property type="entry name" value="BLL6722 PROTEIN"/>
    <property type="match status" value="1"/>
</dbReference>
<feature type="chain" id="PRO_5045682548" evidence="9">
    <location>
        <begin position="31"/>
        <end position="723"/>
    </location>
</feature>
<dbReference type="RefSeq" id="WP_192014076.1">
    <property type="nucleotide sequence ID" value="NZ_JACYTP010000001.1"/>
</dbReference>
<evidence type="ECO:0000256" key="9">
    <source>
        <dbReference type="SAM" id="SignalP"/>
    </source>
</evidence>
<evidence type="ECO:0000256" key="6">
    <source>
        <dbReference type="ARBA" id="ARBA00023004"/>
    </source>
</evidence>
<evidence type="ECO:0000256" key="7">
    <source>
        <dbReference type="PROSITE-ProRule" id="PRU00433"/>
    </source>
</evidence>
<dbReference type="SUPFAM" id="SSF46626">
    <property type="entry name" value="Cytochrome c"/>
    <property type="match status" value="2"/>
</dbReference>
<comment type="caution">
    <text evidence="11">The sequence shown here is derived from an EMBL/GenBank/DDBJ whole genome shotgun (WGS) entry which is preliminary data.</text>
</comment>